<feature type="region of interest" description="Disordered" evidence="1">
    <location>
        <begin position="122"/>
        <end position="153"/>
    </location>
</feature>
<dbReference type="GeneID" id="63682268"/>
<keyword evidence="3" id="KW-1185">Reference proteome</keyword>
<dbReference type="AlphaFoldDB" id="A0A0C2JCK0"/>
<sequence length="262" mass="29142">MACSTPTSPIIPFFELSNNSPQSLRASRQPLPFEDVPKDTFRNLHSRRRRRQQRHAFSIGYGSSQTTSSSTSDPTLIVQFHSFPPFRKNSGKFRTCVTSFFTRVARLVRGGTALLWRYLSSHSRPDSPSSTPLLSSSPSPVSSKQPDNGHRRSPNRFLVDWTLDIVDDDHIGAYTKAVRLPQPCLDFQVDTVFNCVTSNMMFPTPVLVLPPVSCGRSCYSGPMRLSPPSKLRRETGSKSYAPPPMPHRGLPSTSMGPVAFVD</sequence>
<gene>
    <name evidence="2" type="ORF">SPBR_09221</name>
</gene>
<feature type="compositionally biased region" description="Low complexity" evidence="1">
    <location>
        <begin position="63"/>
        <end position="72"/>
    </location>
</feature>
<reference evidence="2 3" key="1">
    <citation type="journal article" date="2014" name="BMC Genomics">
        <title>Comparative genomics of the major fungal agents of human and animal Sporotrichosis: Sporothrix schenckii and Sporothrix brasiliensis.</title>
        <authorList>
            <person name="Teixeira M.M."/>
            <person name="de Almeida L.G."/>
            <person name="Kubitschek-Barreira P."/>
            <person name="Alves F.L."/>
            <person name="Kioshima E.S."/>
            <person name="Abadio A.K."/>
            <person name="Fernandes L."/>
            <person name="Derengowski L.S."/>
            <person name="Ferreira K.S."/>
            <person name="Souza R.C."/>
            <person name="Ruiz J.C."/>
            <person name="de Andrade N.C."/>
            <person name="Paes H.C."/>
            <person name="Nicola A.M."/>
            <person name="Albuquerque P."/>
            <person name="Gerber A.L."/>
            <person name="Martins V.P."/>
            <person name="Peconick L.D."/>
            <person name="Neto A.V."/>
            <person name="Chaucanez C.B."/>
            <person name="Silva P.A."/>
            <person name="Cunha O.L."/>
            <person name="de Oliveira F.F."/>
            <person name="dos Santos T.C."/>
            <person name="Barros A.L."/>
            <person name="Soares M.A."/>
            <person name="de Oliveira L.M."/>
            <person name="Marini M.M."/>
            <person name="Villalobos-Duno H."/>
            <person name="Cunha M.M."/>
            <person name="de Hoog S."/>
            <person name="da Silveira J.F."/>
            <person name="Henrissat B."/>
            <person name="Nino-Vega G.A."/>
            <person name="Cisalpino P.S."/>
            <person name="Mora-Montes H.M."/>
            <person name="Almeida S.R."/>
            <person name="Stajich J.E."/>
            <person name="Lopes-Bezerra L.M."/>
            <person name="Vasconcelos A.T."/>
            <person name="Felipe M.S."/>
        </authorList>
    </citation>
    <scope>NUCLEOTIDE SEQUENCE [LARGE SCALE GENOMIC DNA]</scope>
    <source>
        <strain evidence="2 3">5110</strain>
    </source>
</reference>
<dbReference type="Proteomes" id="UP000031575">
    <property type="component" value="Unassembled WGS sequence"/>
</dbReference>
<protein>
    <submittedName>
        <fullName evidence="2">Uncharacterized protein</fullName>
    </submittedName>
</protein>
<evidence type="ECO:0000313" key="3">
    <source>
        <dbReference type="Proteomes" id="UP000031575"/>
    </source>
</evidence>
<proteinExistence type="predicted"/>
<feature type="compositionally biased region" description="Low complexity" evidence="1">
    <location>
        <begin position="122"/>
        <end position="143"/>
    </location>
</feature>
<evidence type="ECO:0000256" key="1">
    <source>
        <dbReference type="SAM" id="MobiDB-lite"/>
    </source>
</evidence>
<dbReference type="OrthoDB" id="10321223at2759"/>
<feature type="region of interest" description="Disordered" evidence="1">
    <location>
        <begin position="46"/>
        <end position="72"/>
    </location>
</feature>
<feature type="region of interest" description="Disordered" evidence="1">
    <location>
        <begin position="223"/>
        <end position="262"/>
    </location>
</feature>
<dbReference type="EMBL" id="AWTV01000004">
    <property type="protein sequence ID" value="KIH94637.1"/>
    <property type="molecule type" value="Genomic_DNA"/>
</dbReference>
<organism evidence="2 3">
    <name type="scientific">Sporothrix brasiliensis 5110</name>
    <dbReference type="NCBI Taxonomy" id="1398154"/>
    <lineage>
        <taxon>Eukaryota</taxon>
        <taxon>Fungi</taxon>
        <taxon>Dikarya</taxon>
        <taxon>Ascomycota</taxon>
        <taxon>Pezizomycotina</taxon>
        <taxon>Sordariomycetes</taxon>
        <taxon>Sordariomycetidae</taxon>
        <taxon>Ophiostomatales</taxon>
        <taxon>Ophiostomataceae</taxon>
        <taxon>Sporothrix</taxon>
    </lineage>
</organism>
<dbReference type="RefSeq" id="XP_040622647.1">
    <property type="nucleotide sequence ID" value="XM_040767347.1"/>
</dbReference>
<name>A0A0C2JCK0_9PEZI</name>
<evidence type="ECO:0000313" key="2">
    <source>
        <dbReference type="EMBL" id="KIH94637.1"/>
    </source>
</evidence>
<accession>A0A0C2JCK0</accession>
<comment type="caution">
    <text evidence="2">The sequence shown here is derived from an EMBL/GenBank/DDBJ whole genome shotgun (WGS) entry which is preliminary data.</text>
</comment>
<dbReference type="HOGENOM" id="CLU_1062343_0_0_1"/>
<dbReference type="VEuPathDB" id="FungiDB:SPBR_09221"/>